<dbReference type="RefSeq" id="WP_301142325.1">
    <property type="nucleotide sequence ID" value="NZ_JAUHQA010000001.1"/>
</dbReference>
<dbReference type="InterPro" id="IPR029063">
    <property type="entry name" value="SAM-dependent_MTases_sf"/>
</dbReference>
<organism evidence="2 3">
    <name type="scientific">Demequina muriae</name>
    <dbReference type="NCBI Taxonomy" id="3051664"/>
    <lineage>
        <taxon>Bacteria</taxon>
        <taxon>Bacillati</taxon>
        <taxon>Actinomycetota</taxon>
        <taxon>Actinomycetes</taxon>
        <taxon>Micrococcales</taxon>
        <taxon>Demequinaceae</taxon>
        <taxon>Demequina</taxon>
    </lineage>
</organism>
<dbReference type="CDD" id="cd02440">
    <property type="entry name" value="AdoMet_MTases"/>
    <property type="match status" value="1"/>
</dbReference>
<reference evidence="2" key="1">
    <citation type="submission" date="2023-06" db="EMBL/GenBank/DDBJ databases">
        <title>Egi l300058.</title>
        <authorList>
            <person name="Gao L."/>
            <person name="Fang B.-Z."/>
            <person name="Li W.-J."/>
        </authorList>
    </citation>
    <scope>NUCLEOTIDE SEQUENCE</scope>
    <source>
        <strain evidence="2">EGI L300058</strain>
    </source>
</reference>
<protein>
    <submittedName>
        <fullName evidence="2">Methyltransferase domain-containing protein</fullName>
    </submittedName>
</protein>
<evidence type="ECO:0000259" key="1">
    <source>
        <dbReference type="Pfam" id="PF08242"/>
    </source>
</evidence>
<dbReference type="EMBL" id="JAUHQA010000001">
    <property type="protein sequence ID" value="MDN4480868.1"/>
    <property type="molecule type" value="Genomic_DNA"/>
</dbReference>
<accession>A0ABT8GHF9</accession>
<dbReference type="GO" id="GO:0008168">
    <property type="term" value="F:methyltransferase activity"/>
    <property type="evidence" value="ECO:0007669"/>
    <property type="project" value="UniProtKB-KW"/>
</dbReference>
<comment type="caution">
    <text evidence="2">The sequence shown here is derived from an EMBL/GenBank/DDBJ whole genome shotgun (WGS) entry which is preliminary data.</text>
</comment>
<dbReference type="Pfam" id="PF08242">
    <property type="entry name" value="Methyltransf_12"/>
    <property type="match status" value="1"/>
</dbReference>
<evidence type="ECO:0000313" key="2">
    <source>
        <dbReference type="EMBL" id="MDN4480868.1"/>
    </source>
</evidence>
<dbReference type="PANTHER" id="PTHR43464:SF82">
    <property type="entry name" value="METHYLTRANSFERASE DOMAIN-CONTAINING PROTEIN"/>
    <property type="match status" value="1"/>
</dbReference>
<feature type="domain" description="Methyltransferase type 12" evidence="1">
    <location>
        <begin position="73"/>
        <end position="166"/>
    </location>
</feature>
<dbReference type="Gene3D" id="3.40.50.150">
    <property type="entry name" value="Vaccinia Virus protein VP39"/>
    <property type="match status" value="1"/>
</dbReference>
<keyword evidence="2" id="KW-0808">Transferase</keyword>
<dbReference type="InterPro" id="IPR013217">
    <property type="entry name" value="Methyltransf_12"/>
</dbReference>
<evidence type="ECO:0000313" key="3">
    <source>
        <dbReference type="Proteomes" id="UP001172708"/>
    </source>
</evidence>
<sequence length="298" mass="32481">MTSSGDDVEIEWTDARAANLANWESRVPLHLGAYAIDELRADPARLSSVARTDVEAMAPFLPQGLSGLDLCHLQCHIGTDTVSLARAGARVTGVDFSPSALAAAAALAHELGIDATWVESDVLDARAAVQGDFDVVYTSIGTITWLHDLDRWAGQIAALLRPGGLFYIRDGHPAMYSLDENAEGLVTRYRYFADGRGQVWDDDSTYAGDGVVQSPRTYEYPHPLSEVVNAVIGAGLSIERLDEGDTLPWRFSDMMEETEGGECAYPAPLRERIPLTFTLVARRPSGAHSLRMRTDSTW</sequence>
<keyword evidence="2" id="KW-0489">Methyltransferase</keyword>
<dbReference type="GO" id="GO:0032259">
    <property type="term" value="P:methylation"/>
    <property type="evidence" value="ECO:0007669"/>
    <property type="project" value="UniProtKB-KW"/>
</dbReference>
<gene>
    <name evidence="2" type="ORF">QQX02_08050</name>
</gene>
<dbReference type="SUPFAM" id="SSF53335">
    <property type="entry name" value="S-adenosyl-L-methionine-dependent methyltransferases"/>
    <property type="match status" value="1"/>
</dbReference>
<keyword evidence="3" id="KW-1185">Reference proteome</keyword>
<dbReference type="Proteomes" id="UP001172708">
    <property type="component" value="Unassembled WGS sequence"/>
</dbReference>
<proteinExistence type="predicted"/>
<name>A0ABT8GHF9_9MICO</name>
<dbReference type="PANTHER" id="PTHR43464">
    <property type="entry name" value="METHYLTRANSFERASE"/>
    <property type="match status" value="1"/>
</dbReference>